<dbReference type="InterPro" id="IPR036291">
    <property type="entry name" value="NAD(P)-bd_dom_sf"/>
</dbReference>
<dbReference type="Pfam" id="PF07993">
    <property type="entry name" value="NAD_binding_4"/>
    <property type="match status" value="1"/>
</dbReference>
<feature type="domain" description="Thioester reductase (TE)" evidence="1">
    <location>
        <begin position="63"/>
        <end position="204"/>
    </location>
</feature>
<gene>
    <name evidence="2" type="ORF">A2704_06470</name>
</gene>
<reference evidence="2 3" key="1">
    <citation type="journal article" date="2016" name="Nat. Commun.">
        <title>Thousands of microbial genomes shed light on interconnected biogeochemical processes in an aquifer system.</title>
        <authorList>
            <person name="Anantharaman K."/>
            <person name="Brown C.T."/>
            <person name="Hug L.A."/>
            <person name="Sharon I."/>
            <person name="Castelle C.J."/>
            <person name="Probst A.J."/>
            <person name="Thomas B.C."/>
            <person name="Singh A."/>
            <person name="Wilkins M.J."/>
            <person name="Karaoz U."/>
            <person name="Brodie E.L."/>
            <person name="Williams K.H."/>
            <person name="Hubbard S.S."/>
            <person name="Banfield J.F."/>
        </authorList>
    </citation>
    <scope>NUCLEOTIDE SEQUENCE [LARGE SCALE GENOMIC DNA]</scope>
</reference>
<name>A0A1F6CNQ7_9BACT</name>
<protein>
    <recommendedName>
        <fullName evidence="1">Thioester reductase (TE) domain-containing protein</fullName>
    </recommendedName>
</protein>
<dbReference type="Proteomes" id="UP000176445">
    <property type="component" value="Unassembled WGS sequence"/>
</dbReference>
<dbReference type="SUPFAM" id="SSF51735">
    <property type="entry name" value="NAD(P)-binding Rossmann-fold domains"/>
    <property type="match status" value="1"/>
</dbReference>
<dbReference type="PANTHER" id="PTHR48079">
    <property type="entry name" value="PROTEIN YEEZ"/>
    <property type="match status" value="1"/>
</dbReference>
<dbReference type="AlphaFoldDB" id="A0A1F6CNQ7"/>
<dbReference type="Gene3D" id="3.40.50.720">
    <property type="entry name" value="NAD(P)-binding Rossmann-like Domain"/>
    <property type="match status" value="1"/>
</dbReference>
<dbReference type="EMBL" id="MFKW01000043">
    <property type="protein sequence ID" value="OGG50814.1"/>
    <property type="molecule type" value="Genomic_DNA"/>
</dbReference>
<organism evidence="2 3">
    <name type="scientific">Candidatus Kaiserbacteria bacterium RIFCSPHIGHO2_01_FULL_54_36b</name>
    <dbReference type="NCBI Taxonomy" id="1798483"/>
    <lineage>
        <taxon>Bacteria</taxon>
        <taxon>Candidatus Kaiseribacteriota</taxon>
    </lineage>
</organism>
<evidence type="ECO:0000313" key="2">
    <source>
        <dbReference type="EMBL" id="OGG50814.1"/>
    </source>
</evidence>
<accession>A0A1F6CNQ7</accession>
<dbReference type="InterPro" id="IPR013120">
    <property type="entry name" value="FAR_NAD-bd"/>
</dbReference>
<proteinExistence type="predicted"/>
<dbReference type="InterPro" id="IPR051783">
    <property type="entry name" value="NAD(P)-dependent_oxidoreduct"/>
</dbReference>
<sequence length="318" mass="35694">MKALLTGITGNLGYEVSLDLGKRGVDLIPCVRPGRTAALLTHPATFGEIVECDLTERDIDFSGGVDCIIHCAGVVHFREAHNKNEAMMRRIVALAGKLHVPVHFVSTAFVYRPDGNTNFNNRYELDKYNAEQVLMQSGLAYSIFRPSVLTGHSRTGEIRNFSGFYQIARAFISAVQSARTRNRVLRFPRMLGTSNMVPVDQAAAGIGEAIHGNQSGILYVTNPDPPRSEWVLEETLKFCNLLDSVRMLDVSFQEFGGLGLTEEETELYKISRHFHAYWSMGYTFPPTILERNFIDQDYMVKILTLFLGSEDSHEKNIH</sequence>
<dbReference type="PANTHER" id="PTHR48079:SF6">
    <property type="entry name" value="NAD(P)-BINDING DOMAIN-CONTAINING PROTEIN-RELATED"/>
    <property type="match status" value="1"/>
</dbReference>
<evidence type="ECO:0000259" key="1">
    <source>
        <dbReference type="Pfam" id="PF07993"/>
    </source>
</evidence>
<evidence type="ECO:0000313" key="3">
    <source>
        <dbReference type="Proteomes" id="UP000176445"/>
    </source>
</evidence>
<comment type="caution">
    <text evidence="2">The sequence shown here is derived from an EMBL/GenBank/DDBJ whole genome shotgun (WGS) entry which is preliminary data.</text>
</comment>
<dbReference type="GO" id="GO:0005737">
    <property type="term" value="C:cytoplasm"/>
    <property type="evidence" value="ECO:0007669"/>
    <property type="project" value="TreeGrafter"/>
</dbReference>
<dbReference type="GO" id="GO:0004029">
    <property type="term" value="F:aldehyde dehydrogenase (NAD+) activity"/>
    <property type="evidence" value="ECO:0007669"/>
    <property type="project" value="TreeGrafter"/>
</dbReference>